<protein>
    <submittedName>
        <fullName evidence="2">Uncharacterized protein</fullName>
    </submittedName>
</protein>
<keyword evidence="1" id="KW-1133">Transmembrane helix</keyword>
<keyword evidence="3" id="KW-1185">Reference proteome</keyword>
<feature type="transmembrane region" description="Helical" evidence="1">
    <location>
        <begin position="14"/>
        <end position="31"/>
    </location>
</feature>
<dbReference type="EMBL" id="BSOJ01000032">
    <property type="protein sequence ID" value="GLR27640.1"/>
    <property type="molecule type" value="Genomic_DNA"/>
</dbReference>
<accession>A0ABQ5YUZ8</accession>
<reference evidence="3" key="1">
    <citation type="journal article" date="2019" name="Int. J. Syst. Evol. Microbiol.">
        <title>The Global Catalogue of Microorganisms (GCM) 10K type strain sequencing project: providing services to taxonomists for standard genome sequencing and annotation.</title>
        <authorList>
            <consortium name="The Broad Institute Genomics Platform"/>
            <consortium name="The Broad Institute Genome Sequencing Center for Infectious Disease"/>
            <person name="Wu L."/>
            <person name="Ma J."/>
        </authorList>
    </citation>
    <scope>NUCLEOTIDE SEQUENCE [LARGE SCALE GENOMIC DNA]</scope>
    <source>
        <strain evidence="3">NBRC 105857</strain>
    </source>
</reference>
<dbReference type="Proteomes" id="UP001156664">
    <property type="component" value="Unassembled WGS sequence"/>
</dbReference>
<proteinExistence type="predicted"/>
<comment type="caution">
    <text evidence="2">The sequence shown here is derived from an EMBL/GenBank/DDBJ whole genome shotgun (WGS) entry which is preliminary data.</text>
</comment>
<name>A0ABQ5YUZ8_9BURK</name>
<evidence type="ECO:0000256" key="1">
    <source>
        <dbReference type="SAM" id="Phobius"/>
    </source>
</evidence>
<dbReference type="RefSeq" id="WP_284282480.1">
    <property type="nucleotide sequence ID" value="NZ_BSOJ01000032.1"/>
</dbReference>
<sequence length="74" mass="8572">MFDINAFFRRNEKLFWFMGAFFVLVLGVVQIDKNINSDTAQYSFIGQCSTYQAPDAVSKPLNRSQIRIERCVKS</sequence>
<keyword evidence="1" id="KW-0472">Membrane</keyword>
<evidence type="ECO:0000313" key="3">
    <source>
        <dbReference type="Proteomes" id="UP001156664"/>
    </source>
</evidence>
<evidence type="ECO:0000313" key="2">
    <source>
        <dbReference type="EMBL" id="GLR27640.1"/>
    </source>
</evidence>
<gene>
    <name evidence="2" type="ORF">GCM10007875_27310</name>
</gene>
<keyword evidence="1" id="KW-0812">Transmembrane</keyword>
<organism evidence="2 3">
    <name type="scientific">Limnobacter litoralis</name>
    <dbReference type="NCBI Taxonomy" id="481366"/>
    <lineage>
        <taxon>Bacteria</taxon>
        <taxon>Pseudomonadati</taxon>
        <taxon>Pseudomonadota</taxon>
        <taxon>Betaproteobacteria</taxon>
        <taxon>Burkholderiales</taxon>
        <taxon>Burkholderiaceae</taxon>
        <taxon>Limnobacter</taxon>
    </lineage>
</organism>